<evidence type="ECO:0000313" key="2">
    <source>
        <dbReference type="EMBL" id="MFG6439511.1"/>
    </source>
</evidence>
<name>A0ABW7FE97_9BURK</name>
<feature type="transmembrane region" description="Helical" evidence="1">
    <location>
        <begin position="219"/>
        <end position="240"/>
    </location>
</feature>
<gene>
    <name evidence="2" type="ORF">ACG0Z3_02360</name>
</gene>
<feature type="transmembrane region" description="Helical" evidence="1">
    <location>
        <begin position="277"/>
        <end position="296"/>
    </location>
</feature>
<dbReference type="EMBL" id="JBIGHW010000001">
    <property type="protein sequence ID" value="MFG6439511.1"/>
    <property type="molecule type" value="Genomic_DNA"/>
</dbReference>
<evidence type="ECO:0000313" key="3">
    <source>
        <dbReference type="Proteomes" id="UP001606301"/>
    </source>
</evidence>
<keyword evidence="1" id="KW-0812">Transmembrane</keyword>
<feature type="transmembrane region" description="Helical" evidence="1">
    <location>
        <begin position="177"/>
        <end position="207"/>
    </location>
</feature>
<feature type="transmembrane region" description="Helical" evidence="1">
    <location>
        <begin position="149"/>
        <end position="171"/>
    </location>
</feature>
<sequence>MRWVLLATLLLQGLLQSIFFPLSALVSREPLVHIDAPYHAYQMEVARQLCSERELQGWDPYFGAGQPAGVVGNASAKLQAGLACADGRPTSVWPLYKASSFALGVIAPAALVVACMLLGLSLRSTVFVAVLAVLMWWTGGLRWYHAAGLVSYVAMAYLVIPFTIAAAQLAMLPRTGVALGLGLLAALGFWLHPLFPVAAVLLGLPLLLASWPEWRRPVWGVMALVGVAALMLALNAAWVLPTVGEKTGISNGLQYQAGVQVGLPFWEMLGRAGTAGGGTRLALALAIGAVLLLVLPRVAHRRVLVGLMLGAFALMTWASVGGLVSGIARLQPNRFSMLAWLVLVLPAAVGLDAALAQWRDASRARRWVLGLMLGGAAVVVAFFVRETVREFALPAGHARYGVAPPEVKGDGAILRSLTTFLQEQTDRSGRVLFENSLARIHDGAHIAGLLALRGDRELIGGAYPGVDVANAWDDVAFGQPLASFSPTALVERLDAYNVRWILCHRDTCRQAMSRLPGVAKVADLGPVTAFKRAAVPGWVAEGVARVQARCHNRLELDGVQGDRVVLRYHWVPGLRSLEGGEVKPVDLVPGARPFVAIDHPPSRVTLRRGTGDGLPCERRAAPAL</sequence>
<comment type="caution">
    <text evidence="2">The sequence shown here is derived from an EMBL/GenBank/DDBJ whole genome shotgun (WGS) entry which is preliminary data.</text>
</comment>
<keyword evidence="1" id="KW-0472">Membrane</keyword>
<feature type="transmembrane region" description="Helical" evidence="1">
    <location>
        <begin position="105"/>
        <end position="137"/>
    </location>
</feature>
<dbReference type="Proteomes" id="UP001606301">
    <property type="component" value="Unassembled WGS sequence"/>
</dbReference>
<reference evidence="2 3" key="1">
    <citation type="submission" date="2024-08" db="EMBL/GenBank/DDBJ databases">
        <authorList>
            <person name="Lu H."/>
        </authorList>
    </citation>
    <scope>NUCLEOTIDE SEQUENCE [LARGE SCALE GENOMIC DNA]</scope>
    <source>
        <strain evidence="2 3">LKC17W</strain>
    </source>
</reference>
<protein>
    <submittedName>
        <fullName evidence="2">Uncharacterized protein</fullName>
    </submittedName>
</protein>
<accession>A0ABW7FE97</accession>
<proteinExistence type="predicted"/>
<dbReference type="RefSeq" id="WP_394394928.1">
    <property type="nucleotide sequence ID" value="NZ_JBIGHW010000001.1"/>
</dbReference>
<organism evidence="2 3">
    <name type="scientific">Pelomonas margarita</name>
    <dbReference type="NCBI Taxonomy" id="3299031"/>
    <lineage>
        <taxon>Bacteria</taxon>
        <taxon>Pseudomonadati</taxon>
        <taxon>Pseudomonadota</taxon>
        <taxon>Betaproteobacteria</taxon>
        <taxon>Burkholderiales</taxon>
        <taxon>Sphaerotilaceae</taxon>
        <taxon>Roseateles</taxon>
    </lineage>
</organism>
<feature type="transmembrane region" description="Helical" evidence="1">
    <location>
        <begin position="337"/>
        <end position="355"/>
    </location>
</feature>
<evidence type="ECO:0000256" key="1">
    <source>
        <dbReference type="SAM" id="Phobius"/>
    </source>
</evidence>
<keyword evidence="1" id="KW-1133">Transmembrane helix</keyword>
<feature type="transmembrane region" description="Helical" evidence="1">
    <location>
        <begin position="367"/>
        <end position="384"/>
    </location>
</feature>
<feature type="transmembrane region" description="Helical" evidence="1">
    <location>
        <begin position="303"/>
        <end position="325"/>
    </location>
</feature>
<keyword evidence="3" id="KW-1185">Reference proteome</keyword>